<proteinExistence type="predicted"/>
<evidence type="ECO:0000256" key="4">
    <source>
        <dbReference type="ARBA" id="ARBA00022801"/>
    </source>
</evidence>
<dbReference type="Gene3D" id="3.30.70.2150">
    <property type="match status" value="1"/>
</dbReference>
<dbReference type="InterPro" id="IPR051024">
    <property type="entry name" value="GlcNAc_Chitin_IntDeg"/>
</dbReference>
<dbReference type="InterPro" id="IPR041029">
    <property type="entry name" value="GbpA_2"/>
</dbReference>
<gene>
    <name evidence="6" type="ORF">TW77_11905</name>
</gene>
<evidence type="ECO:0000256" key="3">
    <source>
        <dbReference type="ARBA" id="ARBA00022729"/>
    </source>
</evidence>
<dbReference type="GO" id="GO:0005975">
    <property type="term" value="P:carbohydrate metabolic process"/>
    <property type="evidence" value="ECO:0007669"/>
    <property type="project" value="InterPro"/>
</dbReference>
<evidence type="ECO:0000256" key="2">
    <source>
        <dbReference type="ARBA" id="ARBA00022669"/>
    </source>
</evidence>
<dbReference type="Proteomes" id="UP000033452">
    <property type="component" value="Unassembled WGS sequence"/>
</dbReference>
<dbReference type="PANTHER" id="PTHR34823:SF1">
    <property type="entry name" value="CHITIN-BINDING TYPE-4 DOMAIN-CONTAINING PROTEIN"/>
    <property type="match status" value="1"/>
</dbReference>
<keyword evidence="2" id="KW-0147">Chitin-binding</keyword>
<dbReference type="GO" id="GO:0004553">
    <property type="term" value="F:hydrolase activity, hydrolyzing O-glycosyl compounds"/>
    <property type="evidence" value="ECO:0007669"/>
    <property type="project" value="InterPro"/>
</dbReference>
<keyword evidence="7" id="KW-1185">Reference proteome</keyword>
<evidence type="ECO:0000259" key="5">
    <source>
        <dbReference type="SMART" id="SM00495"/>
    </source>
</evidence>
<evidence type="ECO:0000313" key="7">
    <source>
        <dbReference type="Proteomes" id="UP000033452"/>
    </source>
</evidence>
<dbReference type="Pfam" id="PF03067">
    <property type="entry name" value="LPMO_10"/>
    <property type="match status" value="1"/>
</dbReference>
<dbReference type="GO" id="GO:0008061">
    <property type="term" value="F:chitin binding"/>
    <property type="evidence" value="ECO:0007669"/>
    <property type="project" value="UniProtKB-KW"/>
</dbReference>
<dbReference type="InterPro" id="IPR003610">
    <property type="entry name" value="CBM5/12"/>
</dbReference>
<organism evidence="6 7">
    <name type="scientific">Pseudoalteromonas rubra</name>
    <dbReference type="NCBI Taxonomy" id="43658"/>
    <lineage>
        <taxon>Bacteria</taxon>
        <taxon>Pseudomonadati</taxon>
        <taxon>Pseudomonadota</taxon>
        <taxon>Gammaproteobacteria</taxon>
        <taxon>Alteromonadales</taxon>
        <taxon>Pseudoalteromonadaceae</taxon>
        <taxon>Pseudoalteromonas</taxon>
    </lineage>
</organism>
<accession>A0A0F4QMR4</accession>
<dbReference type="OrthoDB" id="3675244at2"/>
<protein>
    <submittedName>
        <fullName evidence="6">Chitinase</fullName>
    </submittedName>
</protein>
<keyword evidence="1" id="KW-0964">Secreted</keyword>
<dbReference type="InterPro" id="IPR004302">
    <property type="entry name" value="Cellulose/chitin-bd_N"/>
</dbReference>
<dbReference type="Pfam" id="PF18416">
    <property type="entry name" value="GbpA_2"/>
    <property type="match status" value="1"/>
</dbReference>
<dbReference type="GO" id="GO:0005576">
    <property type="term" value="C:extracellular region"/>
    <property type="evidence" value="ECO:0007669"/>
    <property type="project" value="InterPro"/>
</dbReference>
<feature type="domain" description="Chitin-binding type-3" evidence="5">
    <location>
        <begin position="436"/>
        <end position="478"/>
    </location>
</feature>
<dbReference type="PANTHER" id="PTHR34823">
    <property type="entry name" value="GLCNAC-BINDING PROTEIN A"/>
    <property type="match status" value="1"/>
</dbReference>
<sequence>MKTFKTLSQQTAIGVLVVSALGYSELAASHGYMDFPMARQAICEDQGGYWWPEDGSNIPNAACRAAYLESGYVQFIQEHEFAVNTPDYNNQQAVEKNIPDGTLCAAGSSEKRGMNLPSADWQKTEVRPNANGELAIRFHATTPHNPSFWKFYLTKPGFNPASDVMTWGNIDLITEVGNVDFVKDPDGKRIYEMTIQIPQGRSGDAILYTRWQRNDVVGEGFYNCSDITIVGDTQPNDWYAAGYFVSRGQNANVGDLIWARVFDQNGQEIVKHSFAVTAENQANWASTLAGQLNTSYANDVQVGVKQANGDVLFDDANLLSNQVFVTDAAYTYNLTIVPKAPNTPPTVHQPEPVLMDENTQAQVHVHAFDDEQTELTYSWVVPAGLSMTGSGATISLRSGEVAADTQYTVSVTVSDGELETSRDFSVTVKDVPVSTYPQWQSSNTYVGGDKVSHGGKNYEAKWWTRGEEPGKAQVWKAL</sequence>
<dbReference type="SUPFAM" id="SSF51055">
    <property type="entry name" value="Carbohydrate binding domain"/>
    <property type="match status" value="1"/>
</dbReference>
<reference evidence="6 7" key="1">
    <citation type="journal article" date="2015" name="BMC Genomics">
        <title>Genome mining reveals unlocked bioactive potential of marine Gram-negative bacteria.</title>
        <authorList>
            <person name="Machado H."/>
            <person name="Sonnenschein E.C."/>
            <person name="Melchiorsen J."/>
            <person name="Gram L."/>
        </authorList>
    </citation>
    <scope>NUCLEOTIDE SEQUENCE [LARGE SCALE GENOMIC DNA]</scope>
    <source>
        <strain evidence="6 7">S2471</strain>
    </source>
</reference>
<evidence type="ECO:0000313" key="6">
    <source>
        <dbReference type="EMBL" id="KJZ08550.1"/>
    </source>
</evidence>
<comment type="caution">
    <text evidence="6">The sequence shown here is derived from an EMBL/GenBank/DDBJ whole genome shotgun (WGS) entry which is preliminary data.</text>
</comment>
<keyword evidence="3" id="KW-0732">Signal</keyword>
<dbReference type="Pfam" id="PF02839">
    <property type="entry name" value="CBM_5_12"/>
    <property type="match status" value="1"/>
</dbReference>
<dbReference type="PATRIC" id="fig|43658.5.peg.2521"/>
<dbReference type="SMART" id="SM00495">
    <property type="entry name" value="ChtBD3"/>
    <property type="match status" value="1"/>
</dbReference>
<dbReference type="GO" id="GO:0030246">
    <property type="term" value="F:carbohydrate binding"/>
    <property type="evidence" value="ECO:0007669"/>
    <property type="project" value="InterPro"/>
</dbReference>
<dbReference type="AlphaFoldDB" id="A0A0F4QMR4"/>
<dbReference type="InterPro" id="IPR013783">
    <property type="entry name" value="Ig-like_fold"/>
</dbReference>
<dbReference type="SUPFAM" id="SSF81296">
    <property type="entry name" value="E set domains"/>
    <property type="match status" value="1"/>
</dbReference>
<dbReference type="InterPro" id="IPR014756">
    <property type="entry name" value="Ig_E-set"/>
</dbReference>
<dbReference type="RefSeq" id="WP_046005203.1">
    <property type="nucleotide sequence ID" value="NZ_JXYA01000026.1"/>
</dbReference>
<name>A0A0F4QMR4_9GAMM</name>
<dbReference type="Gene3D" id="2.70.50.50">
    <property type="entry name" value="chitin-binding protein cbp21"/>
    <property type="match status" value="1"/>
</dbReference>
<dbReference type="EMBL" id="JXYA01000026">
    <property type="protein sequence ID" value="KJZ08550.1"/>
    <property type="molecule type" value="Genomic_DNA"/>
</dbReference>
<dbReference type="Gene3D" id="2.10.10.20">
    <property type="entry name" value="Carbohydrate-binding module superfamily 5/12"/>
    <property type="match status" value="1"/>
</dbReference>
<dbReference type="InterPro" id="IPR036573">
    <property type="entry name" value="CBM_sf_5/12"/>
</dbReference>
<evidence type="ECO:0000256" key="1">
    <source>
        <dbReference type="ARBA" id="ARBA00022525"/>
    </source>
</evidence>
<dbReference type="CDD" id="cd12215">
    <property type="entry name" value="ChiC_BD"/>
    <property type="match status" value="1"/>
</dbReference>
<keyword evidence="4" id="KW-0378">Hydrolase</keyword>
<dbReference type="Gene3D" id="2.60.40.10">
    <property type="entry name" value="Immunoglobulins"/>
    <property type="match status" value="1"/>
</dbReference>